<evidence type="ECO:0000259" key="1">
    <source>
        <dbReference type="Pfam" id="PF24096"/>
    </source>
</evidence>
<evidence type="ECO:0000313" key="2">
    <source>
        <dbReference type="EMBL" id="NYD35545.1"/>
    </source>
</evidence>
<dbReference type="Pfam" id="PF24096">
    <property type="entry name" value="DUF7379"/>
    <property type="match status" value="1"/>
</dbReference>
<dbReference type="PANTHER" id="PTHR37946">
    <property type="entry name" value="SLL1969 PROTEIN"/>
    <property type="match status" value="1"/>
</dbReference>
<dbReference type="PANTHER" id="PTHR37946:SF1">
    <property type="entry name" value="SLL1969 PROTEIN"/>
    <property type="match status" value="1"/>
</dbReference>
<dbReference type="InterPro" id="IPR055803">
    <property type="entry name" value="DUF7379"/>
</dbReference>
<keyword evidence="3" id="KW-1185">Reference proteome</keyword>
<protein>
    <submittedName>
        <fullName evidence="2">Pimeloyl-ACP methyl ester carboxylesterase</fullName>
    </submittedName>
</protein>
<accession>A0A7Y9J4Z7</accession>
<evidence type="ECO:0000313" key="3">
    <source>
        <dbReference type="Proteomes" id="UP000535890"/>
    </source>
</evidence>
<dbReference type="RefSeq" id="WP_179793367.1">
    <property type="nucleotide sequence ID" value="NZ_BAABHP010000017.1"/>
</dbReference>
<dbReference type="EMBL" id="JACCBN010000001">
    <property type="protein sequence ID" value="NYD35545.1"/>
    <property type="molecule type" value="Genomic_DNA"/>
</dbReference>
<comment type="caution">
    <text evidence="2">The sequence shown here is derived from an EMBL/GenBank/DDBJ whole genome shotgun (WGS) entry which is preliminary data.</text>
</comment>
<name>A0A7Y9J4Z7_9PSEU</name>
<dbReference type="Gene3D" id="3.40.50.1820">
    <property type="entry name" value="alpha/beta hydrolase"/>
    <property type="match status" value="1"/>
</dbReference>
<dbReference type="AlphaFoldDB" id="A0A7Y9J4Z7"/>
<gene>
    <name evidence="2" type="ORF">BJ983_001647</name>
</gene>
<dbReference type="InterPro" id="IPR029058">
    <property type="entry name" value="AB_hydrolase_fold"/>
</dbReference>
<organism evidence="2 3">
    <name type="scientific">Actinomycetospora corticicola</name>
    <dbReference type="NCBI Taxonomy" id="663602"/>
    <lineage>
        <taxon>Bacteria</taxon>
        <taxon>Bacillati</taxon>
        <taxon>Actinomycetota</taxon>
        <taxon>Actinomycetes</taxon>
        <taxon>Pseudonocardiales</taxon>
        <taxon>Pseudonocardiaceae</taxon>
        <taxon>Actinomycetospora</taxon>
    </lineage>
</organism>
<reference evidence="2 3" key="1">
    <citation type="submission" date="2020-07" db="EMBL/GenBank/DDBJ databases">
        <title>Sequencing the genomes of 1000 actinobacteria strains.</title>
        <authorList>
            <person name="Klenk H.-P."/>
        </authorList>
    </citation>
    <scope>NUCLEOTIDE SEQUENCE [LARGE SCALE GENOMIC DNA]</scope>
    <source>
        <strain evidence="2 3">DSM 45772</strain>
    </source>
</reference>
<proteinExistence type="predicted"/>
<feature type="domain" description="DUF7379" evidence="1">
    <location>
        <begin position="177"/>
        <end position="299"/>
    </location>
</feature>
<dbReference type="SUPFAM" id="SSF53474">
    <property type="entry name" value="alpha/beta-Hydrolases"/>
    <property type="match status" value="1"/>
</dbReference>
<dbReference type="Proteomes" id="UP000535890">
    <property type="component" value="Unassembled WGS sequence"/>
</dbReference>
<sequence length="423" mass="45013">MTDEQHRPLPAPRNEVRGAAGVASEAVDIISRPVEGTHRAISDTVFATLRKAGLGPASKPAQMLHDGISAGVYSAVRGLGHAAGRGIGLAAEVYREASGKADWTPITSRPAGAVLTGAINGLVGDHMVALDNDLAVPMALYTSTVGDPEDGIDPHAQLRLDDIRVADHPERDLSHVVLFVHGLGETEHAWRLADEDSAGEGYAERIASAVGAVPLLLRYNTGMRIAHNGAALSVLLGEVFDAWPEKIERLDLVGHSMGGLVLRHACHAAVLAGEPWVHAVRRMVYLGSPHEGAPLAHRVDQLATQLSRWARSRTWGEFLDRRSAGIRDLVAGVSDTDVPLLASSSHHGVAACLTSNAHHPLANILGDLLVPVDSARGAIADVETLPSSHHFHLLNDPRIHEHLLRWLAVPDDGASPAVVDDRR</sequence>